<accession>A0A699L577</accession>
<dbReference type="AlphaFoldDB" id="A0A699L577"/>
<organism evidence="1">
    <name type="scientific">Tanacetum cinerariifolium</name>
    <name type="common">Dalmatian daisy</name>
    <name type="synonym">Chrysanthemum cinerariifolium</name>
    <dbReference type="NCBI Taxonomy" id="118510"/>
    <lineage>
        <taxon>Eukaryota</taxon>
        <taxon>Viridiplantae</taxon>
        <taxon>Streptophyta</taxon>
        <taxon>Embryophyta</taxon>
        <taxon>Tracheophyta</taxon>
        <taxon>Spermatophyta</taxon>
        <taxon>Magnoliopsida</taxon>
        <taxon>eudicotyledons</taxon>
        <taxon>Gunneridae</taxon>
        <taxon>Pentapetalae</taxon>
        <taxon>asterids</taxon>
        <taxon>campanulids</taxon>
        <taxon>Asterales</taxon>
        <taxon>Asteraceae</taxon>
        <taxon>Asteroideae</taxon>
        <taxon>Anthemideae</taxon>
        <taxon>Anthemidinae</taxon>
        <taxon>Tanacetum</taxon>
    </lineage>
</organism>
<proteinExistence type="predicted"/>
<name>A0A699L577_TANCI</name>
<dbReference type="EMBL" id="BKCJ010587799">
    <property type="protein sequence ID" value="GFB26157.1"/>
    <property type="molecule type" value="Genomic_DNA"/>
</dbReference>
<sequence length="149" mass="16786">MEPFKSLMCLWVKSRSIAAIWLEKVVTPFIDPAIKGLAAAPAVLKPGRLKIDKARKRILMKKTKTRPKTTKPNTKWKRSRKIKSFEAEKSKVKARAYKVPQAPLPITNLSNSLTFLKVSVVPRFTLLGEAFLLVSVVPRFTLLGEAFLL</sequence>
<reference evidence="1" key="1">
    <citation type="journal article" date="2019" name="Sci. Rep.">
        <title>Draft genome of Tanacetum cinerariifolium, the natural source of mosquito coil.</title>
        <authorList>
            <person name="Yamashiro T."/>
            <person name="Shiraishi A."/>
            <person name="Satake H."/>
            <person name="Nakayama K."/>
        </authorList>
    </citation>
    <scope>NUCLEOTIDE SEQUENCE</scope>
</reference>
<feature type="non-terminal residue" evidence="1">
    <location>
        <position position="149"/>
    </location>
</feature>
<gene>
    <name evidence="1" type="ORF">Tci_698128</name>
</gene>
<evidence type="ECO:0000313" key="1">
    <source>
        <dbReference type="EMBL" id="GFB26157.1"/>
    </source>
</evidence>
<protein>
    <submittedName>
        <fullName evidence="1">Uncharacterized protein</fullName>
    </submittedName>
</protein>
<comment type="caution">
    <text evidence="1">The sequence shown here is derived from an EMBL/GenBank/DDBJ whole genome shotgun (WGS) entry which is preliminary data.</text>
</comment>